<feature type="active site" description="Proton acceptor" evidence="3">
    <location>
        <position position="73"/>
    </location>
</feature>
<evidence type="ECO:0000256" key="4">
    <source>
        <dbReference type="PIRSR" id="PIRSR005384-2"/>
    </source>
</evidence>
<dbReference type="InterPro" id="IPR003500">
    <property type="entry name" value="RpiB_LacA_LacB"/>
</dbReference>
<keyword evidence="2 5" id="KW-0413">Isomerase</keyword>
<proteinExistence type="inferred from homology"/>
<dbReference type="PIRSF" id="PIRSF005384">
    <property type="entry name" value="RpiB_LacA_B"/>
    <property type="match status" value="1"/>
</dbReference>
<dbReference type="NCBIfam" id="TIGR00689">
    <property type="entry name" value="rpiB_lacA_lacB"/>
    <property type="match status" value="1"/>
</dbReference>
<name>A0A2V1IUV0_9BACT</name>
<evidence type="ECO:0000256" key="1">
    <source>
        <dbReference type="ARBA" id="ARBA00008754"/>
    </source>
</evidence>
<dbReference type="RefSeq" id="WP_107036539.1">
    <property type="nucleotide sequence ID" value="NZ_CAOMDK010000054.1"/>
</dbReference>
<dbReference type="InterPro" id="IPR004785">
    <property type="entry name" value="RpiB"/>
</dbReference>
<dbReference type="SUPFAM" id="SSF89623">
    <property type="entry name" value="Ribose/Galactose isomerase RpiB/AlsB"/>
    <property type="match status" value="1"/>
</dbReference>
<dbReference type="Proteomes" id="UP000244925">
    <property type="component" value="Unassembled WGS sequence"/>
</dbReference>
<evidence type="ECO:0000313" key="5">
    <source>
        <dbReference type="EMBL" id="PWB06655.1"/>
    </source>
</evidence>
<dbReference type="EMBL" id="PUBV01000021">
    <property type="protein sequence ID" value="PWB06655.1"/>
    <property type="molecule type" value="Genomic_DNA"/>
</dbReference>
<dbReference type="Gene3D" id="3.40.1400.10">
    <property type="entry name" value="Sugar-phosphate isomerase, RpiB/LacA/LacB"/>
    <property type="match status" value="1"/>
</dbReference>
<feature type="binding site" evidence="4">
    <location>
        <begin position="74"/>
        <end position="78"/>
    </location>
    <ligand>
        <name>D-ribulose 5-phosphate</name>
        <dbReference type="ChEBI" id="CHEBI:58121"/>
    </ligand>
</feature>
<feature type="binding site" evidence="4">
    <location>
        <begin position="16"/>
        <end position="17"/>
    </location>
    <ligand>
        <name>D-ribulose 5-phosphate</name>
        <dbReference type="ChEBI" id="CHEBI:58121"/>
    </ligand>
</feature>
<comment type="caution">
    <text evidence="5">The sequence shown here is derived from an EMBL/GenBank/DDBJ whole genome shotgun (WGS) entry which is preliminary data.</text>
</comment>
<accession>A0A2V1IUV0</accession>
<dbReference type="NCBIfam" id="TIGR01120">
    <property type="entry name" value="rpiB"/>
    <property type="match status" value="1"/>
</dbReference>
<dbReference type="GO" id="GO:0004751">
    <property type="term" value="F:ribose-5-phosphate isomerase activity"/>
    <property type="evidence" value="ECO:0007669"/>
    <property type="project" value="TreeGrafter"/>
</dbReference>
<evidence type="ECO:0000256" key="3">
    <source>
        <dbReference type="PIRSR" id="PIRSR005384-1"/>
    </source>
</evidence>
<dbReference type="InterPro" id="IPR036569">
    <property type="entry name" value="RpiB_LacA_LacB_sf"/>
</dbReference>
<dbReference type="Pfam" id="PF02502">
    <property type="entry name" value="LacAB_rpiB"/>
    <property type="match status" value="1"/>
</dbReference>
<protein>
    <submittedName>
        <fullName evidence="5">Ribose 5-phosphate isomerase B</fullName>
    </submittedName>
</protein>
<feature type="binding site" evidence="4">
    <location>
        <position position="140"/>
    </location>
    <ligand>
        <name>D-ribulose 5-phosphate</name>
        <dbReference type="ChEBI" id="CHEBI:58121"/>
    </ligand>
</feature>
<comment type="similarity">
    <text evidence="1">Belongs to the LacAB/RpiB family.</text>
</comment>
<gene>
    <name evidence="5" type="primary">rpiB</name>
    <name evidence="5" type="ORF">C5O25_09675</name>
</gene>
<dbReference type="GO" id="GO:0009052">
    <property type="term" value="P:pentose-phosphate shunt, non-oxidative branch"/>
    <property type="evidence" value="ECO:0007669"/>
    <property type="project" value="TreeGrafter"/>
</dbReference>
<reference evidence="6" key="1">
    <citation type="submission" date="2018-02" db="EMBL/GenBank/DDBJ databases">
        <authorList>
            <person name="Clavel T."/>
            <person name="Strowig T."/>
        </authorList>
    </citation>
    <scope>NUCLEOTIDE SEQUENCE [LARGE SCALE GENOMIC DNA]</scope>
    <source>
        <strain evidence="6">DSM 100764</strain>
    </source>
</reference>
<dbReference type="GeneID" id="93424792"/>
<feature type="binding site" evidence="4">
    <location>
        <position position="107"/>
    </location>
    <ligand>
        <name>D-ribulose 5-phosphate</name>
        <dbReference type="ChEBI" id="CHEBI:58121"/>
    </ligand>
</feature>
<keyword evidence="6" id="KW-1185">Reference proteome</keyword>
<evidence type="ECO:0000256" key="2">
    <source>
        <dbReference type="ARBA" id="ARBA00023235"/>
    </source>
</evidence>
<dbReference type="AlphaFoldDB" id="A0A2V1IUV0"/>
<evidence type="ECO:0000313" key="6">
    <source>
        <dbReference type="Proteomes" id="UP000244925"/>
    </source>
</evidence>
<dbReference type="GO" id="GO:0019316">
    <property type="term" value="P:D-allose catabolic process"/>
    <property type="evidence" value="ECO:0007669"/>
    <property type="project" value="TreeGrafter"/>
</dbReference>
<feature type="binding site" evidence="4">
    <location>
        <position position="144"/>
    </location>
    <ligand>
        <name>D-ribulose 5-phosphate</name>
        <dbReference type="ChEBI" id="CHEBI:58121"/>
    </ligand>
</feature>
<dbReference type="PANTHER" id="PTHR30345">
    <property type="entry name" value="RIBOSE-5-PHOSPHATE ISOMERASE B"/>
    <property type="match status" value="1"/>
</dbReference>
<feature type="active site" description="Proton donor" evidence="3">
    <location>
        <position position="106"/>
    </location>
</feature>
<feature type="binding site" evidence="4">
    <location>
        <position position="117"/>
    </location>
    <ligand>
        <name>D-ribulose 5-phosphate</name>
        <dbReference type="ChEBI" id="CHEBI:58121"/>
    </ligand>
</feature>
<dbReference type="NCBIfam" id="NF004051">
    <property type="entry name" value="PRK05571.1"/>
    <property type="match status" value="1"/>
</dbReference>
<sequence length="151" mass="16430">MTQLPTPPAVVAVCSDHAGYQLKQTIIRRLSNLGYEVRDFGTDSEASCDYPDYAHPCAKAIESGDASFGVAMCGSGNGIAMTLNKHQSIRAAICWTPELARLARAHNNANVLVLPARFIDQSLALEMLDSFIAEPYEGGRHDRRIAKIPVE</sequence>
<organism evidence="5 6">
    <name type="scientific">Paramuribaculum intestinale</name>
    <dbReference type="NCBI Taxonomy" id="2094151"/>
    <lineage>
        <taxon>Bacteria</taxon>
        <taxon>Pseudomonadati</taxon>
        <taxon>Bacteroidota</taxon>
        <taxon>Bacteroidia</taxon>
        <taxon>Bacteroidales</taxon>
        <taxon>Muribaculaceae</taxon>
        <taxon>Paramuribaculum</taxon>
    </lineage>
</organism>
<dbReference type="PANTHER" id="PTHR30345:SF0">
    <property type="entry name" value="DNA DAMAGE-REPAIR_TOLERATION PROTEIN DRT102"/>
    <property type="match status" value="1"/>
</dbReference>